<gene>
    <name evidence="1" type="ORF">PECUL_23A011516</name>
</gene>
<evidence type="ECO:0000313" key="2">
    <source>
        <dbReference type="Proteomes" id="UP001295444"/>
    </source>
</evidence>
<evidence type="ECO:0000313" key="1">
    <source>
        <dbReference type="EMBL" id="CAH2313245.1"/>
    </source>
</evidence>
<dbReference type="AlphaFoldDB" id="A0AAD1SWJ3"/>
<feature type="non-terminal residue" evidence="1">
    <location>
        <position position="1"/>
    </location>
</feature>
<dbReference type="Proteomes" id="UP001295444">
    <property type="component" value="Chromosome 08"/>
</dbReference>
<reference evidence="1" key="1">
    <citation type="submission" date="2022-03" db="EMBL/GenBank/DDBJ databases">
        <authorList>
            <person name="Alioto T."/>
            <person name="Alioto T."/>
            <person name="Gomez Garrido J."/>
        </authorList>
    </citation>
    <scope>NUCLEOTIDE SEQUENCE</scope>
</reference>
<organism evidence="1 2">
    <name type="scientific">Pelobates cultripes</name>
    <name type="common">Western spadefoot toad</name>
    <dbReference type="NCBI Taxonomy" id="61616"/>
    <lineage>
        <taxon>Eukaryota</taxon>
        <taxon>Metazoa</taxon>
        <taxon>Chordata</taxon>
        <taxon>Craniata</taxon>
        <taxon>Vertebrata</taxon>
        <taxon>Euteleostomi</taxon>
        <taxon>Amphibia</taxon>
        <taxon>Batrachia</taxon>
        <taxon>Anura</taxon>
        <taxon>Pelobatoidea</taxon>
        <taxon>Pelobatidae</taxon>
        <taxon>Pelobates</taxon>
    </lineage>
</organism>
<keyword evidence="2" id="KW-1185">Reference proteome</keyword>
<dbReference type="EMBL" id="OW240919">
    <property type="protein sequence ID" value="CAH2313245.1"/>
    <property type="molecule type" value="Genomic_DNA"/>
</dbReference>
<protein>
    <submittedName>
        <fullName evidence="1">Shisa-8</fullName>
    </submittedName>
</protein>
<sequence>TLTDLLKQPTQVELLSDGHRGSVQVQITEVIPRLSPRNSIDHSQRMMKDHTNFNNMDLTSPLLPQIGLSHTHNNRAQLVPGASMQDDDYTFSTKKVA</sequence>
<name>A0AAD1SWJ3_PELCU</name>
<feature type="non-terminal residue" evidence="1">
    <location>
        <position position="97"/>
    </location>
</feature>
<proteinExistence type="predicted"/>
<accession>A0AAD1SWJ3</accession>